<dbReference type="InterPro" id="IPR003474">
    <property type="entry name" value="Glcn_transporter"/>
</dbReference>
<comment type="subcellular location">
    <subcellularLocation>
        <location evidence="1">Cell membrane</location>
        <topology evidence="1">Multi-pass membrane protein</topology>
    </subcellularLocation>
</comment>
<keyword evidence="4 8" id="KW-0812">Transmembrane</keyword>
<dbReference type="Pfam" id="PF02447">
    <property type="entry name" value="GntP_permease"/>
    <property type="match status" value="1"/>
</dbReference>
<evidence type="ECO:0000256" key="3">
    <source>
        <dbReference type="ARBA" id="ARBA00022475"/>
    </source>
</evidence>
<evidence type="ECO:0000313" key="10">
    <source>
        <dbReference type="Proteomes" id="UP000655443"/>
    </source>
</evidence>
<organism evidence="9 10">
    <name type="scientific">Streptomyces alanosinicus</name>
    <dbReference type="NCBI Taxonomy" id="68171"/>
    <lineage>
        <taxon>Bacteria</taxon>
        <taxon>Bacillati</taxon>
        <taxon>Actinomycetota</taxon>
        <taxon>Actinomycetes</taxon>
        <taxon>Kitasatosporales</taxon>
        <taxon>Streptomycetaceae</taxon>
        <taxon>Streptomyces</taxon>
    </lineage>
</organism>
<evidence type="ECO:0000256" key="1">
    <source>
        <dbReference type="ARBA" id="ARBA00004651"/>
    </source>
</evidence>
<keyword evidence="5 8" id="KW-1133">Transmembrane helix</keyword>
<feature type="transmembrane region" description="Helical" evidence="8">
    <location>
        <begin position="22"/>
        <end position="41"/>
    </location>
</feature>
<comment type="caution">
    <text evidence="9">The sequence shown here is derived from an EMBL/GenBank/DDBJ whole genome shotgun (WGS) entry which is preliminary data.</text>
</comment>
<proteinExistence type="inferred from homology"/>
<evidence type="ECO:0000256" key="4">
    <source>
        <dbReference type="ARBA" id="ARBA00022692"/>
    </source>
</evidence>
<dbReference type="GO" id="GO:0015128">
    <property type="term" value="F:gluconate transmembrane transporter activity"/>
    <property type="evidence" value="ECO:0007669"/>
    <property type="project" value="InterPro"/>
</dbReference>
<dbReference type="PANTHER" id="PTHR30354:SF22">
    <property type="entry name" value="HIGH-AFFINITY GLUCONATE TRANSPORTER"/>
    <property type="match status" value="1"/>
</dbReference>
<dbReference type="AlphaFoldDB" id="A0A919D4J0"/>
<reference evidence="9" key="1">
    <citation type="journal article" date="2014" name="Int. J. Syst. Evol. Microbiol.">
        <title>Complete genome sequence of Corynebacterium casei LMG S-19264T (=DSM 44701T), isolated from a smear-ripened cheese.</title>
        <authorList>
            <consortium name="US DOE Joint Genome Institute (JGI-PGF)"/>
            <person name="Walter F."/>
            <person name="Albersmeier A."/>
            <person name="Kalinowski J."/>
            <person name="Ruckert C."/>
        </authorList>
    </citation>
    <scope>NUCLEOTIDE SEQUENCE</scope>
    <source>
        <strain evidence="9">JCM 4714</strain>
    </source>
</reference>
<dbReference type="PANTHER" id="PTHR30354">
    <property type="entry name" value="GNT FAMILY GLUCONATE TRANSPORTER"/>
    <property type="match status" value="1"/>
</dbReference>
<comment type="similarity">
    <text evidence="7">Belongs to the GntP permease family.</text>
</comment>
<keyword evidence="10" id="KW-1185">Reference proteome</keyword>
<evidence type="ECO:0000256" key="2">
    <source>
        <dbReference type="ARBA" id="ARBA00022448"/>
    </source>
</evidence>
<evidence type="ECO:0000256" key="5">
    <source>
        <dbReference type="ARBA" id="ARBA00022989"/>
    </source>
</evidence>
<protein>
    <submittedName>
        <fullName evidence="9">Uncharacterized protein</fullName>
    </submittedName>
</protein>
<reference evidence="9" key="2">
    <citation type="submission" date="2020-09" db="EMBL/GenBank/DDBJ databases">
        <authorList>
            <person name="Sun Q."/>
            <person name="Ohkuma M."/>
        </authorList>
    </citation>
    <scope>NUCLEOTIDE SEQUENCE</scope>
    <source>
        <strain evidence="9">JCM 4714</strain>
    </source>
</reference>
<evidence type="ECO:0000313" key="9">
    <source>
        <dbReference type="EMBL" id="GHE04903.1"/>
    </source>
</evidence>
<evidence type="ECO:0000256" key="6">
    <source>
        <dbReference type="ARBA" id="ARBA00023136"/>
    </source>
</evidence>
<sequence>MTHLATSGSGPVLHIKHTADGWSLSPIILAWLIAAILRVALGSATVPVVTASGVALPLLADSGVHVTHFAPYFE</sequence>
<keyword evidence="2" id="KW-0813">Transport</keyword>
<name>A0A919D4J0_9ACTN</name>
<evidence type="ECO:0000256" key="8">
    <source>
        <dbReference type="SAM" id="Phobius"/>
    </source>
</evidence>
<gene>
    <name evidence="9" type="ORF">GCM10010339_38380</name>
</gene>
<keyword evidence="3" id="KW-1003">Cell membrane</keyword>
<keyword evidence="6 8" id="KW-0472">Membrane</keyword>
<accession>A0A919D4J0</accession>
<dbReference type="GO" id="GO:0005886">
    <property type="term" value="C:plasma membrane"/>
    <property type="evidence" value="ECO:0007669"/>
    <property type="project" value="UniProtKB-SubCell"/>
</dbReference>
<evidence type="ECO:0000256" key="7">
    <source>
        <dbReference type="ARBA" id="ARBA00049663"/>
    </source>
</evidence>
<dbReference type="EMBL" id="BMVG01000008">
    <property type="protein sequence ID" value="GHE04903.1"/>
    <property type="molecule type" value="Genomic_DNA"/>
</dbReference>
<dbReference type="Proteomes" id="UP000655443">
    <property type="component" value="Unassembled WGS sequence"/>
</dbReference>